<dbReference type="EC" id="3.6.4.13" evidence="9"/>
<comment type="catalytic activity">
    <reaction evidence="9">
        <text>ATP + H2O = ADP + phosphate + H(+)</text>
        <dbReference type="Rhea" id="RHEA:13065"/>
        <dbReference type="ChEBI" id="CHEBI:15377"/>
        <dbReference type="ChEBI" id="CHEBI:15378"/>
        <dbReference type="ChEBI" id="CHEBI:30616"/>
        <dbReference type="ChEBI" id="CHEBI:43474"/>
        <dbReference type="ChEBI" id="CHEBI:456216"/>
        <dbReference type="EC" id="3.6.4.13"/>
    </reaction>
</comment>
<evidence type="ECO:0000313" key="14">
    <source>
        <dbReference type="EMBL" id="KAF7675792.1"/>
    </source>
</evidence>
<dbReference type="GO" id="GO:0016787">
    <property type="term" value="F:hydrolase activity"/>
    <property type="evidence" value="ECO:0007669"/>
    <property type="project" value="UniProtKB-KW"/>
</dbReference>
<reference evidence="14" key="2">
    <citation type="submission" date="2020-08" db="EMBL/GenBank/DDBJ databases">
        <title>Draft Genome Sequence of Cumin Blight Pathogen Alternaria burnsii.</title>
        <authorList>
            <person name="Feng Z."/>
        </authorList>
    </citation>
    <scope>NUCLEOTIDE SEQUENCE</scope>
    <source>
        <strain evidence="14">CBS107.38</strain>
    </source>
</reference>
<dbReference type="PROSITE" id="PS00039">
    <property type="entry name" value="DEAD_ATP_HELICASE"/>
    <property type="match status" value="1"/>
</dbReference>
<dbReference type="CDD" id="cd17946">
    <property type="entry name" value="DEADc_DDX24"/>
    <property type="match status" value="1"/>
</dbReference>
<dbReference type="SUPFAM" id="SSF52540">
    <property type="entry name" value="P-loop containing nucleoside triphosphate hydrolases"/>
    <property type="match status" value="1"/>
</dbReference>
<dbReference type="InterPro" id="IPR001650">
    <property type="entry name" value="Helicase_C-like"/>
</dbReference>
<dbReference type="PROSITE" id="PS51192">
    <property type="entry name" value="HELICASE_ATP_BIND_1"/>
    <property type="match status" value="1"/>
</dbReference>
<dbReference type="Pfam" id="PF00270">
    <property type="entry name" value="DEAD"/>
    <property type="match status" value="1"/>
</dbReference>
<feature type="region of interest" description="Disordered" evidence="10">
    <location>
        <begin position="746"/>
        <end position="777"/>
    </location>
</feature>
<evidence type="ECO:0000256" key="2">
    <source>
        <dbReference type="ARBA" id="ARBA00022552"/>
    </source>
</evidence>
<keyword evidence="15" id="KW-1185">Reference proteome</keyword>
<comment type="subcellular location">
    <subcellularLocation>
        <location evidence="1">Nucleus</location>
        <location evidence="1">Nucleolus</location>
    </subcellularLocation>
</comment>
<evidence type="ECO:0000256" key="6">
    <source>
        <dbReference type="ARBA" id="ARBA00022840"/>
    </source>
</evidence>
<feature type="region of interest" description="Disordered" evidence="10">
    <location>
        <begin position="1"/>
        <end position="40"/>
    </location>
</feature>
<dbReference type="SMART" id="SM00490">
    <property type="entry name" value="HELICc"/>
    <property type="match status" value="1"/>
</dbReference>
<keyword evidence="4 9" id="KW-0378">Hydrolase</keyword>
<dbReference type="Proteomes" id="UP000596902">
    <property type="component" value="Unassembled WGS sequence"/>
</dbReference>
<protein>
    <recommendedName>
        <fullName evidence="9">ATP-dependent RNA helicase</fullName>
        <ecNumber evidence="9">3.6.4.13</ecNumber>
    </recommendedName>
</protein>
<dbReference type="PANTHER" id="PTHR24031">
    <property type="entry name" value="RNA HELICASE"/>
    <property type="match status" value="1"/>
</dbReference>
<evidence type="ECO:0000313" key="15">
    <source>
        <dbReference type="Proteomes" id="UP000596902"/>
    </source>
</evidence>
<dbReference type="Gene3D" id="3.40.50.300">
    <property type="entry name" value="P-loop containing nucleotide triphosphate hydrolases"/>
    <property type="match status" value="2"/>
</dbReference>
<dbReference type="InterPro" id="IPR011545">
    <property type="entry name" value="DEAD/DEAH_box_helicase_dom"/>
</dbReference>
<keyword evidence="2" id="KW-0698">rRNA processing</keyword>
<evidence type="ECO:0000256" key="1">
    <source>
        <dbReference type="ARBA" id="ARBA00004604"/>
    </source>
</evidence>
<feature type="domain" description="Helicase C-terminal" evidence="12">
    <location>
        <begin position="548"/>
        <end position="692"/>
    </location>
</feature>
<dbReference type="PROSITE" id="PS51195">
    <property type="entry name" value="Q_MOTIF"/>
    <property type="match status" value="1"/>
</dbReference>
<dbReference type="GO" id="GO:0003724">
    <property type="term" value="F:RNA helicase activity"/>
    <property type="evidence" value="ECO:0007669"/>
    <property type="project" value="UniProtKB-EC"/>
</dbReference>
<evidence type="ECO:0000259" key="12">
    <source>
        <dbReference type="PROSITE" id="PS51194"/>
    </source>
</evidence>
<dbReference type="GeneID" id="62204736"/>
<feature type="compositionally biased region" description="Low complexity" evidence="10">
    <location>
        <begin position="159"/>
        <end position="180"/>
    </location>
</feature>
<dbReference type="InterPro" id="IPR014001">
    <property type="entry name" value="Helicase_ATP-bd"/>
</dbReference>
<evidence type="ECO:0000256" key="7">
    <source>
        <dbReference type="ARBA" id="ARBA00022884"/>
    </source>
</evidence>
<proteinExistence type="inferred from homology"/>
<dbReference type="Pfam" id="PF00271">
    <property type="entry name" value="Helicase_C"/>
    <property type="match status" value="1"/>
</dbReference>
<sequence>MKRPNTAPQKPSQKAHKRQKVERTKAAPFPKPFPSSTKAKRRVQLNELGWKPVSMPDRLDDVEGFYGLEEIDDVEIVKDPVTGNLTFETTKTEEEVAQDVEEAWQREEDEAKRLEAITFGDGEAEEKEDTTQADAAHEPAQEDNEEVAWEGFSDEEDAQTAAPAQAADADVTDVADATTTNGEPEAKKLTKTEKKKRAKEAKLKKQEEEKAKAGLQTTDDAEEDEDEDEEVEEDEVEDREDGETFGPGAFDILANQPDDDDDETDVRAWNELDLSEEMLGALAKLKFSKPTGIQASTIPEIMAGRDVIGKASTGSGKTLAFGIPVIESWLAARSTARDPEDKAPIALIIAPTRELAHQINAHLIALCAKGDFDPPYIASITGGLSVQKQRRQLEKADIVVGTPGRLWEVISGGQGLLPKFKQIKFLVVDEADRLLSEGHFKEMGEILKVLEPDDEPNENGDEKPAPETQRQTLVFSATFGKDLQRKLAGKTKYSGDLMSQQQSMEYLLKKLRFREEKPMFVDANPTSQMASKLQEGLIECAGTEKDLYLYSLLMFYTKKRALVFTNSISAVRRITPFLTNLALPALPLHSNMPQKARLRSIERFKERPGSILVATDVAARGLDIPKIDLVIHYHLPRAADTYVHRSGRTARADASGASILICAPEEVAGVRRLIAKVHARASDAPKSKKTAFFIRTLDIDRRIVSRLKPRATISKKLSDTVIAKEKKHSEDDVLRRAAEDLGVDYDSEEFEKEAPGKRGRGSGRKKKEKEAGEMTKAEMQSLRAELKHLLSQRINTGVSARYLTSGGIDVDALVAGEGNMEFLGNLDGLGFDEVAE</sequence>
<comment type="domain">
    <text evidence="9">The Q motif is unique to and characteristic of the DEAD box family of RNA helicases and controls ATP binding and hydrolysis.</text>
</comment>
<organism evidence="14 15">
    <name type="scientific">Alternaria burnsii</name>
    <dbReference type="NCBI Taxonomy" id="1187904"/>
    <lineage>
        <taxon>Eukaryota</taxon>
        <taxon>Fungi</taxon>
        <taxon>Dikarya</taxon>
        <taxon>Ascomycota</taxon>
        <taxon>Pezizomycotina</taxon>
        <taxon>Dothideomycetes</taxon>
        <taxon>Pleosporomycetidae</taxon>
        <taxon>Pleosporales</taxon>
        <taxon>Pleosporineae</taxon>
        <taxon>Pleosporaceae</taxon>
        <taxon>Alternaria</taxon>
        <taxon>Alternaria sect. Alternaria</taxon>
    </lineage>
</organism>
<dbReference type="GO" id="GO:0003723">
    <property type="term" value="F:RNA binding"/>
    <property type="evidence" value="ECO:0007669"/>
    <property type="project" value="UniProtKB-UniRule"/>
</dbReference>
<keyword evidence="3 9" id="KW-0547">Nucleotide-binding</keyword>
<evidence type="ECO:0000259" key="11">
    <source>
        <dbReference type="PROSITE" id="PS51192"/>
    </source>
</evidence>
<dbReference type="InterPro" id="IPR014014">
    <property type="entry name" value="RNA_helicase_DEAD_Q_motif"/>
</dbReference>
<keyword evidence="7 9" id="KW-0694">RNA-binding</keyword>
<feature type="short sequence motif" description="Q motif" evidence="8">
    <location>
        <begin position="267"/>
        <end position="295"/>
    </location>
</feature>
<feature type="compositionally biased region" description="Polar residues" evidence="10">
    <location>
        <begin position="1"/>
        <end position="12"/>
    </location>
</feature>
<dbReference type="RefSeq" id="XP_038786055.1">
    <property type="nucleotide sequence ID" value="XM_038931558.1"/>
</dbReference>
<evidence type="ECO:0000256" key="8">
    <source>
        <dbReference type="PROSITE-ProRule" id="PRU00552"/>
    </source>
</evidence>
<comment type="similarity">
    <text evidence="9">Belongs to the DEAD box helicase family.</text>
</comment>
<evidence type="ECO:0000256" key="3">
    <source>
        <dbReference type="ARBA" id="ARBA00022741"/>
    </source>
</evidence>
<gene>
    <name evidence="14" type="ORF">GT037_006511</name>
</gene>
<keyword evidence="5 9" id="KW-0347">Helicase</keyword>
<feature type="compositionally biased region" description="Basic and acidic residues" evidence="10">
    <location>
        <begin position="200"/>
        <end position="212"/>
    </location>
</feature>
<dbReference type="PROSITE" id="PS51194">
    <property type="entry name" value="HELICASE_CTER"/>
    <property type="match status" value="1"/>
</dbReference>
<dbReference type="InterPro" id="IPR000629">
    <property type="entry name" value="RNA-helicase_DEAD-box_CS"/>
</dbReference>
<dbReference type="AlphaFoldDB" id="A0A8H7EDJ2"/>
<dbReference type="GO" id="GO:0005524">
    <property type="term" value="F:ATP binding"/>
    <property type="evidence" value="ECO:0007669"/>
    <property type="project" value="UniProtKB-UniRule"/>
</dbReference>
<dbReference type="GO" id="GO:0005730">
    <property type="term" value="C:nucleolus"/>
    <property type="evidence" value="ECO:0007669"/>
    <property type="project" value="UniProtKB-SubCell"/>
</dbReference>
<reference evidence="14" key="1">
    <citation type="submission" date="2020-01" db="EMBL/GenBank/DDBJ databases">
        <authorList>
            <person name="Feng Z.H.Z."/>
        </authorList>
    </citation>
    <scope>NUCLEOTIDE SEQUENCE</scope>
    <source>
        <strain evidence="14">CBS107.38</strain>
    </source>
</reference>
<comment type="function">
    <text evidence="9">RNA helicase.</text>
</comment>
<feature type="compositionally biased region" description="Basic and acidic residues" evidence="10">
    <location>
        <begin position="103"/>
        <end position="115"/>
    </location>
</feature>
<accession>A0A8H7EDJ2</accession>
<dbReference type="CDD" id="cd18787">
    <property type="entry name" value="SF2_C_DEAD"/>
    <property type="match status" value="1"/>
</dbReference>
<evidence type="ECO:0000256" key="9">
    <source>
        <dbReference type="RuleBase" id="RU365068"/>
    </source>
</evidence>
<feature type="domain" description="DEAD-box RNA helicase Q" evidence="13">
    <location>
        <begin position="267"/>
        <end position="295"/>
    </location>
</feature>
<evidence type="ECO:0000256" key="10">
    <source>
        <dbReference type="SAM" id="MobiDB-lite"/>
    </source>
</evidence>
<feature type="compositionally biased region" description="Acidic residues" evidence="10">
    <location>
        <begin position="141"/>
        <end position="158"/>
    </location>
</feature>
<evidence type="ECO:0000256" key="5">
    <source>
        <dbReference type="ARBA" id="ARBA00022806"/>
    </source>
</evidence>
<feature type="domain" description="Helicase ATP-binding" evidence="11">
    <location>
        <begin position="298"/>
        <end position="497"/>
    </location>
</feature>
<dbReference type="SMART" id="SM00487">
    <property type="entry name" value="DEXDc"/>
    <property type="match status" value="1"/>
</dbReference>
<feature type="region of interest" description="Disordered" evidence="10">
    <location>
        <begin position="450"/>
        <end position="469"/>
    </location>
</feature>
<comment type="caution">
    <text evidence="14">The sequence shown here is derived from an EMBL/GenBank/DDBJ whole genome shotgun (WGS) entry which is preliminary data.</text>
</comment>
<feature type="region of interest" description="Disordered" evidence="10">
    <location>
        <begin position="90"/>
        <end position="264"/>
    </location>
</feature>
<feature type="compositionally biased region" description="Basic residues" evidence="10">
    <location>
        <begin position="757"/>
        <end position="767"/>
    </location>
</feature>
<dbReference type="InterPro" id="IPR027417">
    <property type="entry name" value="P-loop_NTPase"/>
</dbReference>
<feature type="compositionally biased region" description="Acidic residues" evidence="10">
    <location>
        <begin position="219"/>
        <end position="243"/>
    </location>
</feature>
<evidence type="ECO:0000256" key="4">
    <source>
        <dbReference type="ARBA" id="ARBA00022801"/>
    </source>
</evidence>
<dbReference type="GO" id="GO:0006364">
    <property type="term" value="P:rRNA processing"/>
    <property type="evidence" value="ECO:0007669"/>
    <property type="project" value="UniProtKB-KW"/>
</dbReference>
<evidence type="ECO:0000259" key="13">
    <source>
        <dbReference type="PROSITE" id="PS51195"/>
    </source>
</evidence>
<keyword evidence="6 9" id="KW-0067">ATP-binding</keyword>
<name>A0A8H7EDJ2_9PLEO</name>
<dbReference type="EMBL" id="JAAABM010000008">
    <property type="protein sequence ID" value="KAF7675792.1"/>
    <property type="molecule type" value="Genomic_DNA"/>
</dbReference>